<sequence length="183" mass="18811">MTEPAVSLVVCGAPLTSRTPDLAASLITSGYQVSVIATPAASDWLDADAVEAVTGAAPRLAFRAPGSAKSDVDPMAMVVCPATFNTVNKVAAGAADSYALSSICSAMGARLPLVVAPMVNNKLWGHPAWSTSLDVLRSVGATFVDLHTGDHRPVAVESGTGPQVVERFDPRWLATAVAAALNR</sequence>
<protein>
    <submittedName>
        <fullName evidence="2">Flavoprotein</fullName>
    </submittedName>
</protein>
<dbReference type="SUPFAM" id="SSF52507">
    <property type="entry name" value="Homo-oligomeric flavin-containing Cys decarboxylases, HFCD"/>
    <property type="match status" value="1"/>
</dbReference>
<dbReference type="AlphaFoldDB" id="A0A8J3Z076"/>
<evidence type="ECO:0000313" key="2">
    <source>
        <dbReference type="EMBL" id="GIJ53913.1"/>
    </source>
</evidence>
<dbReference type="EMBL" id="BOPG01000009">
    <property type="protein sequence ID" value="GIJ53913.1"/>
    <property type="molecule type" value="Genomic_DNA"/>
</dbReference>
<organism evidence="2 3">
    <name type="scientific">Virgisporangium aurantiacum</name>
    <dbReference type="NCBI Taxonomy" id="175570"/>
    <lineage>
        <taxon>Bacteria</taxon>
        <taxon>Bacillati</taxon>
        <taxon>Actinomycetota</taxon>
        <taxon>Actinomycetes</taxon>
        <taxon>Micromonosporales</taxon>
        <taxon>Micromonosporaceae</taxon>
        <taxon>Virgisporangium</taxon>
    </lineage>
</organism>
<feature type="domain" description="Flavoprotein" evidence="1">
    <location>
        <begin position="6"/>
        <end position="136"/>
    </location>
</feature>
<dbReference type="InterPro" id="IPR003382">
    <property type="entry name" value="Flavoprotein"/>
</dbReference>
<dbReference type="PANTHER" id="PTHR14359:SF6">
    <property type="entry name" value="PHOSPHOPANTOTHENOYLCYSTEINE DECARBOXYLASE"/>
    <property type="match status" value="1"/>
</dbReference>
<dbReference type="Gene3D" id="3.40.50.1950">
    <property type="entry name" value="Flavin prenyltransferase-like"/>
    <property type="match status" value="1"/>
</dbReference>
<accession>A0A8J3Z076</accession>
<evidence type="ECO:0000313" key="3">
    <source>
        <dbReference type="Proteomes" id="UP000612585"/>
    </source>
</evidence>
<dbReference type="RefSeq" id="WP_203988417.1">
    <property type="nucleotide sequence ID" value="NZ_BOPG01000009.1"/>
</dbReference>
<dbReference type="GO" id="GO:0004633">
    <property type="term" value="F:phosphopantothenoylcysteine decarboxylase activity"/>
    <property type="evidence" value="ECO:0007669"/>
    <property type="project" value="TreeGrafter"/>
</dbReference>
<dbReference type="GO" id="GO:0071513">
    <property type="term" value="C:phosphopantothenoylcysteine decarboxylase complex"/>
    <property type="evidence" value="ECO:0007669"/>
    <property type="project" value="TreeGrafter"/>
</dbReference>
<dbReference type="Proteomes" id="UP000612585">
    <property type="component" value="Unassembled WGS sequence"/>
</dbReference>
<dbReference type="PANTHER" id="PTHR14359">
    <property type="entry name" value="HOMO-OLIGOMERIC FLAVIN CONTAINING CYS DECARBOXYLASE FAMILY"/>
    <property type="match status" value="1"/>
</dbReference>
<reference evidence="2" key="1">
    <citation type="submission" date="2021-01" db="EMBL/GenBank/DDBJ databases">
        <title>Whole genome shotgun sequence of Virgisporangium aurantiacum NBRC 16421.</title>
        <authorList>
            <person name="Komaki H."/>
            <person name="Tamura T."/>
        </authorList>
    </citation>
    <scope>NUCLEOTIDE SEQUENCE</scope>
    <source>
        <strain evidence="2">NBRC 16421</strain>
    </source>
</reference>
<keyword evidence="3" id="KW-1185">Reference proteome</keyword>
<proteinExistence type="predicted"/>
<dbReference type="InterPro" id="IPR036551">
    <property type="entry name" value="Flavin_trans-like"/>
</dbReference>
<dbReference type="GO" id="GO:0010181">
    <property type="term" value="F:FMN binding"/>
    <property type="evidence" value="ECO:0007669"/>
    <property type="project" value="TreeGrafter"/>
</dbReference>
<name>A0A8J3Z076_9ACTN</name>
<gene>
    <name evidence="2" type="ORF">Vau01_014290</name>
</gene>
<comment type="caution">
    <text evidence="2">The sequence shown here is derived from an EMBL/GenBank/DDBJ whole genome shotgun (WGS) entry which is preliminary data.</text>
</comment>
<evidence type="ECO:0000259" key="1">
    <source>
        <dbReference type="Pfam" id="PF02441"/>
    </source>
</evidence>
<dbReference type="Pfam" id="PF02441">
    <property type="entry name" value="Flavoprotein"/>
    <property type="match status" value="1"/>
</dbReference>
<dbReference type="GO" id="GO:0015937">
    <property type="term" value="P:coenzyme A biosynthetic process"/>
    <property type="evidence" value="ECO:0007669"/>
    <property type="project" value="TreeGrafter"/>
</dbReference>